<feature type="transmembrane region" description="Helical" evidence="2">
    <location>
        <begin position="6"/>
        <end position="32"/>
    </location>
</feature>
<name>A0A162ZIF6_DIDRA</name>
<evidence type="ECO:0000256" key="1">
    <source>
        <dbReference type="SAM" id="MobiDB-lite"/>
    </source>
</evidence>
<dbReference type="EMBL" id="JYNV01000274">
    <property type="protein sequence ID" value="KZM20617.1"/>
    <property type="molecule type" value="Genomic_DNA"/>
</dbReference>
<evidence type="ECO:0000313" key="3">
    <source>
        <dbReference type="EMBL" id="KZM20617.1"/>
    </source>
</evidence>
<reference evidence="3 4" key="1">
    <citation type="journal article" date="2016" name="Sci. Rep.">
        <title>Draft genome sequencing and secretome analysis of fungal phytopathogen Ascochyta rabiei provides insight into the necrotrophic effector repertoire.</title>
        <authorList>
            <person name="Verma S."/>
            <person name="Gazara R.K."/>
            <person name="Nizam S."/>
            <person name="Parween S."/>
            <person name="Chattopadhyay D."/>
            <person name="Verma P.K."/>
        </authorList>
    </citation>
    <scope>NUCLEOTIDE SEQUENCE [LARGE SCALE GENOMIC DNA]</scope>
    <source>
        <strain evidence="3 4">ArDII</strain>
    </source>
</reference>
<feature type="region of interest" description="Disordered" evidence="1">
    <location>
        <begin position="41"/>
        <end position="99"/>
    </location>
</feature>
<accession>A0A162ZIF6</accession>
<dbReference type="OrthoDB" id="10412871at2759"/>
<keyword evidence="2" id="KW-0472">Membrane</keyword>
<keyword evidence="4" id="KW-1185">Reference proteome</keyword>
<keyword evidence="2" id="KW-1133">Transmembrane helix</keyword>
<protein>
    <submittedName>
        <fullName evidence="3">Uncharacterized protein</fullName>
    </submittedName>
</protein>
<feature type="compositionally biased region" description="Polar residues" evidence="1">
    <location>
        <begin position="78"/>
        <end position="99"/>
    </location>
</feature>
<dbReference type="AlphaFoldDB" id="A0A162ZIF6"/>
<comment type="caution">
    <text evidence="3">The sequence shown here is derived from an EMBL/GenBank/DDBJ whole genome shotgun (WGS) entry which is preliminary data.</text>
</comment>
<keyword evidence="2" id="KW-0812">Transmembrane</keyword>
<evidence type="ECO:0000313" key="4">
    <source>
        <dbReference type="Proteomes" id="UP000076837"/>
    </source>
</evidence>
<sequence>MVLSWTIFFCTVAFIALAIITFFGCCCSTAWFRGNHVHDNDDDYDPAAPQQPQRNHFRDVDYGTYDGPAPSTRHDNGEVSSLASQVSPRTTPTNAAGAT</sequence>
<dbReference type="Proteomes" id="UP000076837">
    <property type="component" value="Unassembled WGS sequence"/>
</dbReference>
<organism evidence="3 4">
    <name type="scientific">Didymella rabiei</name>
    <name type="common">Chickpea ascochyta blight fungus</name>
    <name type="synonym">Mycosphaerella rabiei</name>
    <dbReference type="NCBI Taxonomy" id="5454"/>
    <lineage>
        <taxon>Eukaryota</taxon>
        <taxon>Fungi</taxon>
        <taxon>Dikarya</taxon>
        <taxon>Ascomycota</taxon>
        <taxon>Pezizomycotina</taxon>
        <taxon>Dothideomycetes</taxon>
        <taxon>Pleosporomycetidae</taxon>
        <taxon>Pleosporales</taxon>
        <taxon>Pleosporineae</taxon>
        <taxon>Didymellaceae</taxon>
        <taxon>Ascochyta</taxon>
    </lineage>
</organism>
<gene>
    <name evidence="3" type="ORF">ST47_g8239</name>
</gene>
<proteinExistence type="predicted"/>
<evidence type="ECO:0000256" key="2">
    <source>
        <dbReference type="SAM" id="Phobius"/>
    </source>
</evidence>